<evidence type="ECO:0000256" key="15">
    <source>
        <dbReference type="SAM" id="Phobius"/>
    </source>
</evidence>
<evidence type="ECO:0000256" key="12">
    <source>
        <dbReference type="ARBA" id="ARBA00023065"/>
    </source>
</evidence>
<keyword evidence="11 15" id="KW-1133">Transmembrane helix</keyword>
<accession>A0ABP0PSX2</accession>
<feature type="transmembrane region" description="Helical" evidence="15">
    <location>
        <begin position="433"/>
        <end position="453"/>
    </location>
</feature>
<keyword evidence="10" id="KW-1278">Translocase</keyword>
<reference evidence="17 18" key="1">
    <citation type="submission" date="2024-02" db="EMBL/GenBank/DDBJ databases">
        <authorList>
            <person name="Chen Y."/>
            <person name="Shah S."/>
            <person name="Dougan E. K."/>
            <person name="Thang M."/>
            <person name="Chan C."/>
        </authorList>
    </citation>
    <scope>NUCLEOTIDE SEQUENCE [LARGE SCALE GENOMIC DNA]</scope>
</reference>
<dbReference type="Gene3D" id="1.10.3470.10">
    <property type="entry name" value="ABC transporter involved in vitamin B12 uptake, BtuC"/>
    <property type="match status" value="1"/>
</dbReference>
<feature type="transmembrane region" description="Helical" evidence="15">
    <location>
        <begin position="518"/>
        <end position="538"/>
    </location>
</feature>
<keyword evidence="6" id="KW-0547">Nucleotide-binding</keyword>
<dbReference type="SUPFAM" id="SSF81345">
    <property type="entry name" value="ABC transporter involved in vitamin B12 uptake, BtuC"/>
    <property type="match status" value="1"/>
</dbReference>
<dbReference type="GO" id="GO:0005524">
    <property type="term" value="F:ATP binding"/>
    <property type="evidence" value="ECO:0007669"/>
    <property type="project" value="UniProtKB-KW"/>
</dbReference>
<keyword evidence="12" id="KW-0406">Ion transport</keyword>
<keyword evidence="8 17" id="KW-0067">ATP-binding</keyword>
<dbReference type="SUPFAM" id="SSF52540">
    <property type="entry name" value="P-loop containing nucleoside triphosphate hydrolases"/>
    <property type="match status" value="1"/>
</dbReference>
<evidence type="ECO:0000256" key="8">
    <source>
        <dbReference type="ARBA" id="ARBA00022840"/>
    </source>
</evidence>
<dbReference type="SMART" id="SM00382">
    <property type="entry name" value="AAA"/>
    <property type="match status" value="1"/>
</dbReference>
<evidence type="ECO:0000313" key="17">
    <source>
        <dbReference type="EMBL" id="CAK9077825.1"/>
    </source>
</evidence>
<dbReference type="PANTHER" id="PTHR42734:SF9">
    <property type="entry name" value="ZINC IMPORT ATP-BINDING PROTEIN ZNUC"/>
    <property type="match status" value="1"/>
</dbReference>
<evidence type="ECO:0000256" key="5">
    <source>
        <dbReference type="ARBA" id="ARBA00022692"/>
    </source>
</evidence>
<evidence type="ECO:0000256" key="4">
    <source>
        <dbReference type="ARBA" id="ARBA00022475"/>
    </source>
</evidence>
<feature type="transmembrane region" description="Helical" evidence="15">
    <location>
        <begin position="346"/>
        <end position="379"/>
    </location>
</feature>
<dbReference type="InterPro" id="IPR027417">
    <property type="entry name" value="P-loop_NTPase"/>
</dbReference>
<evidence type="ECO:0000256" key="10">
    <source>
        <dbReference type="ARBA" id="ARBA00022967"/>
    </source>
</evidence>
<feature type="transmembrane region" description="Helical" evidence="15">
    <location>
        <begin position="544"/>
        <end position="565"/>
    </location>
</feature>
<feature type="transmembrane region" description="Helical" evidence="15">
    <location>
        <begin position="399"/>
        <end position="421"/>
    </location>
</feature>
<keyword evidence="3" id="KW-0813">Transport</keyword>
<dbReference type="InterPro" id="IPR003593">
    <property type="entry name" value="AAA+_ATPase"/>
</dbReference>
<keyword evidence="4" id="KW-1003">Cell membrane</keyword>
<name>A0ABP0PSX2_9DINO</name>
<dbReference type="EMBL" id="CAXAMM010037891">
    <property type="protein sequence ID" value="CAK9077825.1"/>
    <property type="molecule type" value="Genomic_DNA"/>
</dbReference>
<evidence type="ECO:0000256" key="1">
    <source>
        <dbReference type="ARBA" id="ARBA00004141"/>
    </source>
</evidence>
<dbReference type="InterPro" id="IPR037294">
    <property type="entry name" value="ABC_BtuC-like"/>
</dbReference>
<evidence type="ECO:0000256" key="3">
    <source>
        <dbReference type="ARBA" id="ARBA00022448"/>
    </source>
</evidence>
<keyword evidence="9" id="KW-0864">Zinc transport</keyword>
<dbReference type="CDD" id="cd06550">
    <property type="entry name" value="TM_ABC_iron-siderophores_like"/>
    <property type="match status" value="1"/>
</dbReference>
<keyword evidence="7" id="KW-0862">Zinc</keyword>
<dbReference type="InterPro" id="IPR017871">
    <property type="entry name" value="ABC_transporter-like_CS"/>
</dbReference>
<dbReference type="PANTHER" id="PTHR42734">
    <property type="entry name" value="METAL TRANSPORT SYSTEM ATP-BINDING PROTEIN TM_0124-RELATED"/>
    <property type="match status" value="1"/>
</dbReference>
<keyword evidence="18" id="KW-1185">Reference proteome</keyword>
<comment type="similarity">
    <text evidence="2">Belongs to the ABC-3 integral membrane protein family.</text>
</comment>
<evidence type="ECO:0000256" key="11">
    <source>
        <dbReference type="ARBA" id="ARBA00022989"/>
    </source>
</evidence>
<dbReference type="PROSITE" id="PS00211">
    <property type="entry name" value="ABC_TRANSPORTER_1"/>
    <property type="match status" value="1"/>
</dbReference>
<dbReference type="InterPro" id="IPR050153">
    <property type="entry name" value="Metal_Ion_Import_ABC"/>
</dbReference>
<dbReference type="InterPro" id="IPR001626">
    <property type="entry name" value="ABC_TroCD"/>
</dbReference>
<evidence type="ECO:0000259" key="16">
    <source>
        <dbReference type="PROSITE" id="PS50893"/>
    </source>
</evidence>
<sequence length="569" mass="60036">MTERPGETVEAPGASERAGHRTHAGGAHVHGAHGHHHHTHDGACCGGHGDARPPQPHDPNALISARGLEIVRSGRTILSDVDLDIEKGEILTLIGPNGAGKTTLVRTLLGLERADSGTIVRRRGLTIGYVPQRFDIDRALPMTVTRFLALGAGSRQNRIASRIAAVLGEVGAAQVAGQQLSELSGGELQRVLLARALLNDPGLLVLDEPVRGVDYVGEAELYTLIGRLRDTRGFAVLLISHDLHIVMGKSDRVVCLNRHVCCSGVPETVAQHPEYVRLFGRDEARAFAVYQHHHDHRHDLAGCRVIEPFLLRAIAAALALAVVAAPLGSLVIWNRMAYFGETIAQASLIGIALALFLEVEVTLPVVFTTLIMAGVLIGLSRQKIVPLDALLGLMHHGALALGVILTLSLTNGAADLIGFLFGDILAVTANDLYWIYGGGALVLGALAWLWQPLLRLAVHEELAYAEGVKRERVKAAFIVLLSLTIAIAIKIVGALLVIAFLIVPAVAARPLASTPERMVLAAAAVGILSVALGLWSSLTVDVPAGPAIVLVMALIAGASVGAAALGRRG</sequence>
<feature type="transmembrane region" description="Helical" evidence="15">
    <location>
        <begin position="309"/>
        <end position="334"/>
    </location>
</feature>
<feature type="region of interest" description="Disordered" evidence="14">
    <location>
        <begin position="1"/>
        <end position="61"/>
    </location>
</feature>
<evidence type="ECO:0000256" key="14">
    <source>
        <dbReference type="SAM" id="MobiDB-lite"/>
    </source>
</evidence>
<evidence type="ECO:0000256" key="7">
    <source>
        <dbReference type="ARBA" id="ARBA00022833"/>
    </source>
</evidence>
<keyword evidence="13 15" id="KW-0472">Membrane</keyword>
<feature type="transmembrane region" description="Helical" evidence="15">
    <location>
        <begin position="473"/>
        <end position="506"/>
    </location>
</feature>
<dbReference type="Gene3D" id="3.40.50.300">
    <property type="entry name" value="P-loop containing nucleotide triphosphate hydrolases"/>
    <property type="match status" value="1"/>
</dbReference>
<keyword evidence="5 15" id="KW-0812">Transmembrane</keyword>
<organism evidence="17 18">
    <name type="scientific">Durusdinium trenchii</name>
    <dbReference type="NCBI Taxonomy" id="1381693"/>
    <lineage>
        <taxon>Eukaryota</taxon>
        <taxon>Sar</taxon>
        <taxon>Alveolata</taxon>
        <taxon>Dinophyceae</taxon>
        <taxon>Suessiales</taxon>
        <taxon>Symbiodiniaceae</taxon>
        <taxon>Durusdinium</taxon>
    </lineage>
</organism>
<protein>
    <submittedName>
        <fullName evidence="17">Zinc import ATP-binding protein ZnuC</fullName>
    </submittedName>
</protein>
<comment type="caution">
    <text evidence="17">The sequence shown here is derived from an EMBL/GenBank/DDBJ whole genome shotgun (WGS) entry which is preliminary data.</text>
</comment>
<dbReference type="InterPro" id="IPR003439">
    <property type="entry name" value="ABC_transporter-like_ATP-bd"/>
</dbReference>
<gene>
    <name evidence="17" type="ORF">SCF082_LOCUS37298</name>
</gene>
<dbReference type="Pfam" id="PF00005">
    <property type="entry name" value="ABC_tran"/>
    <property type="match status" value="1"/>
</dbReference>
<evidence type="ECO:0000256" key="2">
    <source>
        <dbReference type="ARBA" id="ARBA00008034"/>
    </source>
</evidence>
<comment type="subcellular location">
    <subcellularLocation>
        <location evidence="1">Membrane</location>
        <topology evidence="1">Multi-pass membrane protein</topology>
    </subcellularLocation>
</comment>
<evidence type="ECO:0000256" key="9">
    <source>
        <dbReference type="ARBA" id="ARBA00022906"/>
    </source>
</evidence>
<feature type="domain" description="ABC transporter" evidence="16">
    <location>
        <begin position="63"/>
        <end position="282"/>
    </location>
</feature>
<evidence type="ECO:0000313" key="18">
    <source>
        <dbReference type="Proteomes" id="UP001642464"/>
    </source>
</evidence>
<proteinExistence type="inferred from homology"/>
<evidence type="ECO:0000256" key="13">
    <source>
        <dbReference type="ARBA" id="ARBA00023136"/>
    </source>
</evidence>
<dbReference type="Proteomes" id="UP001642464">
    <property type="component" value="Unassembled WGS sequence"/>
</dbReference>
<dbReference type="PROSITE" id="PS50893">
    <property type="entry name" value="ABC_TRANSPORTER_2"/>
    <property type="match status" value="1"/>
</dbReference>
<dbReference type="Pfam" id="PF00950">
    <property type="entry name" value="ABC-3"/>
    <property type="match status" value="1"/>
</dbReference>
<evidence type="ECO:0000256" key="6">
    <source>
        <dbReference type="ARBA" id="ARBA00022741"/>
    </source>
</evidence>
<feature type="compositionally biased region" description="Basic residues" evidence="14">
    <location>
        <begin position="30"/>
        <end position="39"/>
    </location>
</feature>